<name>Q751G0_EREGS</name>
<feature type="zinc finger region" description="RING-Gid-type" evidence="9">
    <location>
        <begin position="371"/>
        <end position="414"/>
    </location>
</feature>
<keyword evidence="14" id="KW-1185">Reference proteome</keyword>
<evidence type="ECO:0000256" key="4">
    <source>
        <dbReference type="ARBA" id="ARBA00022771"/>
    </source>
</evidence>
<dbReference type="InterPro" id="IPR006595">
    <property type="entry name" value="CTLH_C"/>
</dbReference>
<protein>
    <recommendedName>
        <fullName evidence="8">GID complex catalytic subunit 2</fullName>
    </recommendedName>
    <alternativeName>
        <fullName evidence="7">Glucose-induced degradation protein 2</fullName>
    </alternativeName>
</protein>
<dbReference type="InterPro" id="IPR037683">
    <property type="entry name" value="Rmd5_dRing"/>
</dbReference>
<dbReference type="GeneID" id="4622706"/>
<dbReference type="InterPro" id="IPR045098">
    <property type="entry name" value="Fyv10_fam"/>
</dbReference>
<dbReference type="AlphaFoldDB" id="Q751G0"/>
<feature type="domain" description="CTLH" evidence="11">
    <location>
        <begin position="195"/>
        <end position="244"/>
    </location>
</feature>
<reference evidence="13 14" key="1">
    <citation type="journal article" date="2004" name="Science">
        <title>The Ashbya gossypii genome as a tool for mapping the ancient Saccharomyces cerevisiae genome.</title>
        <authorList>
            <person name="Dietrich F.S."/>
            <person name="Voegeli S."/>
            <person name="Brachat S."/>
            <person name="Lerch A."/>
            <person name="Gates K."/>
            <person name="Steiner S."/>
            <person name="Mohr C."/>
            <person name="Pohlmann R."/>
            <person name="Luedi P."/>
            <person name="Choi S."/>
            <person name="Wing R.A."/>
            <person name="Flavier A."/>
            <person name="Gaffney T.D."/>
            <person name="Philippsen P."/>
        </authorList>
    </citation>
    <scope>NUCLEOTIDE SEQUENCE [LARGE SCALE GENOMIC DNA]</scope>
    <source>
        <strain evidence="14">ATCC 10895 / CBS 109.51 / FGSC 9923 / NRRL Y-1056</strain>
    </source>
</reference>
<dbReference type="KEGG" id="ago:AGOS_AGL254W"/>
<organism evidence="13 14">
    <name type="scientific">Eremothecium gossypii (strain ATCC 10895 / CBS 109.51 / FGSC 9923 / NRRL Y-1056)</name>
    <name type="common">Yeast</name>
    <name type="synonym">Ashbya gossypii</name>
    <dbReference type="NCBI Taxonomy" id="284811"/>
    <lineage>
        <taxon>Eukaryota</taxon>
        <taxon>Fungi</taxon>
        <taxon>Dikarya</taxon>
        <taxon>Ascomycota</taxon>
        <taxon>Saccharomycotina</taxon>
        <taxon>Saccharomycetes</taxon>
        <taxon>Saccharomycetales</taxon>
        <taxon>Saccharomycetaceae</taxon>
        <taxon>Eremothecium</taxon>
    </lineage>
</organism>
<dbReference type="GO" id="GO:0008270">
    <property type="term" value="F:zinc ion binding"/>
    <property type="evidence" value="ECO:0007669"/>
    <property type="project" value="UniProtKB-KW"/>
</dbReference>
<evidence type="ECO:0000256" key="1">
    <source>
        <dbReference type="ARBA" id="ARBA00004496"/>
    </source>
</evidence>
<dbReference type="eggNOG" id="KOG2817">
    <property type="taxonomic scope" value="Eukaryota"/>
</dbReference>
<dbReference type="OrthoDB" id="1933281at2759"/>
<evidence type="ECO:0000256" key="8">
    <source>
        <dbReference type="ARBA" id="ARBA00080744"/>
    </source>
</evidence>
<comment type="subcellular location">
    <subcellularLocation>
        <location evidence="1">Cytoplasm</location>
    </subcellularLocation>
</comment>
<dbReference type="GO" id="GO:0005634">
    <property type="term" value="C:nucleus"/>
    <property type="evidence" value="ECO:0000318"/>
    <property type="project" value="GO_Central"/>
</dbReference>
<dbReference type="RefSeq" id="NP_986413.1">
    <property type="nucleotide sequence ID" value="NM_211475.2"/>
</dbReference>
<dbReference type="InterPro" id="IPR044063">
    <property type="entry name" value="ZF_RING_GID"/>
</dbReference>
<dbReference type="HOGENOM" id="CLU_020227_2_0_1"/>
<evidence type="ECO:0000259" key="11">
    <source>
        <dbReference type="PROSITE" id="PS50897"/>
    </source>
</evidence>
<evidence type="ECO:0000256" key="9">
    <source>
        <dbReference type="PROSITE-ProRule" id="PRU01215"/>
    </source>
</evidence>
<evidence type="ECO:0000259" key="12">
    <source>
        <dbReference type="PROSITE" id="PS51867"/>
    </source>
</evidence>
<keyword evidence="10" id="KW-0472">Membrane</keyword>
<evidence type="ECO:0000313" key="14">
    <source>
        <dbReference type="Proteomes" id="UP000000591"/>
    </source>
</evidence>
<dbReference type="CDD" id="cd16652">
    <property type="entry name" value="dRING_Rmd5p-like"/>
    <property type="match status" value="1"/>
</dbReference>
<evidence type="ECO:0000256" key="5">
    <source>
        <dbReference type="ARBA" id="ARBA00022833"/>
    </source>
</evidence>
<dbReference type="Proteomes" id="UP000000591">
    <property type="component" value="Chromosome VII"/>
</dbReference>
<evidence type="ECO:0000256" key="2">
    <source>
        <dbReference type="ARBA" id="ARBA00022490"/>
    </source>
</evidence>
<dbReference type="FunCoup" id="Q751G0">
    <property type="interactions" value="619"/>
</dbReference>
<dbReference type="GO" id="GO:0043161">
    <property type="term" value="P:proteasome-mediated ubiquitin-dependent protein catabolic process"/>
    <property type="evidence" value="ECO:0000318"/>
    <property type="project" value="GO_Central"/>
</dbReference>
<evidence type="ECO:0000313" key="13">
    <source>
        <dbReference type="EMBL" id="AAS54237.1"/>
    </source>
</evidence>
<proteinExistence type="inferred from homology"/>
<keyword evidence="4 9" id="KW-0863">Zinc-finger</keyword>
<dbReference type="InterPro" id="IPR024964">
    <property type="entry name" value="CTLH/CRA"/>
</dbReference>
<evidence type="ECO:0000256" key="10">
    <source>
        <dbReference type="SAM" id="Phobius"/>
    </source>
</evidence>
<feature type="transmembrane region" description="Helical" evidence="10">
    <location>
        <begin position="312"/>
        <end position="333"/>
    </location>
</feature>
<dbReference type="SUPFAM" id="SSF57850">
    <property type="entry name" value="RING/U-box"/>
    <property type="match status" value="1"/>
</dbReference>
<keyword evidence="10" id="KW-1133">Transmembrane helix</keyword>
<sequence>MGKGMLTTTTHGPSRAGWQCANGAMSQLLRNLETEFGRLRTGNGEADHGLKKCADETHEFRVQLKKLKAHLAKQAQERQAGEVVDEAGFERKRELIVEKLRRTHTSWSGAVRRTCRGAVAAQGRFEKHAVQRLFEFELDKVYTHRLPAHAREQVARAIGKHLSRYNISNIPVREHDDILRYMRAIYGVDEEVTEDYVEMSQIIQDMRKGDISGCMAWCEPGSNLQFELYLLKAKQLLLEGDRLLTYNYVMNNIPGLMLQTRKYGIRRDIGTLLANIAVGDAAKFESLESEIRVQLDKCVALFTRDYCRKNNLLYNSSLFLILLSGIISFQFFIKYQTIRAASHVDWTTEDELPFSVKLPDFLSDFHPIFICPVLKEETTRENPPYSLPCHHIISKKSLDKLSTNGTCNFKCPYCPIMASKSKTHKVNFAKL</sequence>
<dbReference type="GO" id="GO:0034657">
    <property type="term" value="C:GID complex"/>
    <property type="evidence" value="ECO:0000318"/>
    <property type="project" value="GO_Central"/>
</dbReference>
<keyword evidence="5" id="KW-0862">Zinc</keyword>
<reference evidence="14" key="2">
    <citation type="journal article" date="2013" name="G3 (Bethesda)">
        <title>Genomes of Ashbya fungi isolated from insects reveal four mating-type loci, numerous translocations, lack of transposons, and distinct gene duplications.</title>
        <authorList>
            <person name="Dietrich F.S."/>
            <person name="Voegeli S."/>
            <person name="Kuo S."/>
            <person name="Philippsen P."/>
        </authorList>
    </citation>
    <scope>GENOME REANNOTATION</scope>
    <source>
        <strain evidence="14">ATCC 10895 / CBS 109.51 / FGSC 9923 / NRRL Y-1056</strain>
    </source>
</reference>
<evidence type="ECO:0000256" key="3">
    <source>
        <dbReference type="ARBA" id="ARBA00022723"/>
    </source>
</evidence>
<dbReference type="PANTHER" id="PTHR12170:SF3">
    <property type="entry name" value="GH10162P"/>
    <property type="match status" value="1"/>
</dbReference>
<dbReference type="STRING" id="284811.Q751G0"/>
<dbReference type="InParanoid" id="Q751G0"/>
<dbReference type="Pfam" id="PF10607">
    <property type="entry name" value="CTLH"/>
    <property type="match status" value="1"/>
</dbReference>
<comment type="similarity">
    <text evidence="6">Belongs to the RMD5/GID2 family.</text>
</comment>
<keyword evidence="2" id="KW-0963">Cytoplasm</keyword>
<dbReference type="PANTHER" id="PTHR12170">
    <property type="entry name" value="MACROPHAGE ERYTHROBLAST ATTACHER-RELATED"/>
    <property type="match status" value="1"/>
</dbReference>
<dbReference type="GO" id="GO:0005737">
    <property type="term" value="C:cytoplasm"/>
    <property type="evidence" value="ECO:0000318"/>
    <property type="project" value="GO_Central"/>
</dbReference>
<keyword evidence="10" id="KW-0812">Transmembrane</keyword>
<evidence type="ECO:0000256" key="7">
    <source>
        <dbReference type="ARBA" id="ARBA00075398"/>
    </source>
</evidence>
<accession>Q751G0</accession>
<keyword evidence="3" id="KW-0479">Metal-binding</keyword>
<dbReference type="OMA" id="PYSLPCH"/>
<gene>
    <name evidence="13" type="ORF">AGOS_AGL254W</name>
</gene>
<dbReference type="FunFam" id="3.30.40.10:FF:000143">
    <property type="entry name" value="Regulator of gluconeogenesis Rmd5"/>
    <property type="match status" value="1"/>
</dbReference>
<dbReference type="PROSITE" id="PS51867">
    <property type="entry name" value="ZF_RING_GID"/>
    <property type="match status" value="1"/>
</dbReference>
<evidence type="ECO:0000256" key="6">
    <source>
        <dbReference type="ARBA" id="ARBA00061136"/>
    </source>
</evidence>
<dbReference type="PROSITE" id="PS50897">
    <property type="entry name" value="CTLH"/>
    <property type="match status" value="1"/>
</dbReference>
<dbReference type="GO" id="GO:0061630">
    <property type="term" value="F:ubiquitin protein ligase activity"/>
    <property type="evidence" value="ECO:0007669"/>
    <property type="project" value="InterPro"/>
</dbReference>
<feature type="domain" description="RING-Gid-type" evidence="12">
    <location>
        <begin position="371"/>
        <end position="414"/>
    </location>
</feature>
<dbReference type="EMBL" id="AE016820">
    <property type="protein sequence ID" value="AAS54237.1"/>
    <property type="molecule type" value="Genomic_DNA"/>
</dbReference>